<dbReference type="AlphaFoldDB" id="A0A120MKI8"/>
<feature type="region of interest" description="Disordered" evidence="1">
    <location>
        <begin position="273"/>
        <end position="315"/>
    </location>
</feature>
<dbReference type="InterPro" id="IPR036779">
    <property type="entry name" value="LysM_dom_sf"/>
</dbReference>
<evidence type="ECO:0000256" key="2">
    <source>
        <dbReference type="SAM" id="Phobius"/>
    </source>
</evidence>
<reference evidence="7" key="3">
    <citation type="submission" date="2016-11" db="EMBL/GenBank/DDBJ databases">
        <authorList>
            <person name="Jaros S."/>
            <person name="Januszkiewicz K."/>
            <person name="Wedrychowicz H."/>
        </authorList>
    </citation>
    <scope>NUCLEOTIDE SEQUENCE [LARGE SCALE GENOMIC DNA]</scope>
    <source>
        <strain evidence="7">DSM 1682</strain>
    </source>
</reference>
<dbReference type="EMBL" id="CP014223">
    <property type="protein sequence ID" value="AMJ42428.1"/>
    <property type="molecule type" value="Genomic_DNA"/>
</dbReference>
<dbReference type="InterPro" id="IPR018392">
    <property type="entry name" value="LysM"/>
</dbReference>
<dbReference type="RefSeq" id="WP_066053223.1">
    <property type="nucleotide sequence ID" value="NZ_CP014223.1"/>
</dbReference>
<evidence type="ECO:0000313" key="4">
    <source>
        <dbReference type="EMBL" id="AMJ42428.1"/>
    </source>
</evidence>
<dbReference type="KEGG" id="cpro:CPRO_28950"/>
<feature type="compositionally biased region" description="Basic and acidic residues" evidence="1">
    <location>
        <begin position="44"/>
        <end position="54"/>
    </location>
</feature>
<dbReference type="SUPFAM" id="SSF54106">
    <property type="entry name" value="LysM domain"/>
    <property type="match status" value="1"/>
</dbReference>
<dbReference type="Gene3D" id="3.10.350.10">
    <property type="entry name" value="LysM domain"/>
    <property type="match status" value="1"/>
</dbReference>
<keyword evidence="2" id="KW-1133">Transmembrane helix</keyword>
<dbReference type="OrthoDB" id="9800780at2"/>
<dbReference type="Proteomes" id="UP000184204">
    <property type="component" value="Unassembled WGS sequence"/>
</dbReference>
<reference evidence="5" key="4">
    <citation type="submission" date="2016-11" db="EMBL/GenBank/DDBJ databases">
        <authorList>
            <person name="Varghese N."/>
            <person name="Submissions S."/>
        </authorList>
    </citation>
    <scope>NUCLEOTIDE SEQUENCE</scope>
    <source>
        <strain evidence="5">DSM 1682</strain>
    </source>
</reference>
<reference evidence="4 6" key="1">
    <citation type="journal article" date="2016" name="Genome Announc.">
        <title>Complete Genome Sequence of the Amino Acid-Fermenting Clostridium propionicum X2 (DSM 1682).</title>
        <authorList>
            <person name="Poehlein A."/>
            <person name="Schlien K."/>
            <person name="Chowdhury N.P."/>
            <person name="Gottschalk G."/>
            <person name="Buckel W."/>
            <person name="Daniel R."/>
        </authorList>
    </citation>
    <scope>NUCLEOTIDE SEQUENCE [LARGE SCALE GENOMIC DNA]</scope>
    <source>
        <strain evidence="4 6">X2</strain>
    </source>
</reference>
<evidence type="ECO:0000313" key="7">
    <source>
        <dbReference type="Proteomes" id="UP000184204"/>
    </source>
</evidence>
<proteinExistence type="predicted"/>
<dbReference type="SMART" id="SM00257">
    <property type="entry name" value="LysM"/>
    <property type="match status" value="1"/>
</dbReference>
<keyword evidence="2" id="KW-0812">Transmembrane</keyword>
<feature type="transmembrane region" description="Helical" evidence="2">
    <location>
        <begin position="213"/>
        <end position="230"/>
    </location>
</feature>
<evidence type="ECO:0000259" key="3">
    <source>
        <dbReference type="PROSITE" id="PS51782"/>
    </source>
</evidence>
<organism evidence="5 7">
    <name type="scientific">Anaerotignum propionicum DSM 1682</name>
    <dbReference type="NCBI Taxonomy" id="991789"/>
    <lineage>
        <taxon>Bacteria</taxon>
        <taxon>Bacillati</taxon>
        <taxon>Bacillota</taxon>
        <taxon>Clostridia</taxon>
        <taxon>Lachnospirales</taxon>
        <taxon>Anaerotignaceae</taxon>
        <taxon>Anaerotignum</taxon>
    </lineage>
</organism>
<feature type="region of interest" description="Disordered" evidence="1">
    <location>
        <begin position="1"/>
        <end position="20"/>
    </location>
</feature>
<dbReference type="Pfam" id="PF01476">
    <property type="entry name" value="LysM"/>
    <property type="match status" value="1"/>
</dbReference>
<feature type="compositionally biased region" description="Low complexity" evidence="1">
    <location>
        <begin position="280"/>
        <end position="315"/>
    </location>
</feature>
<sequence length="366" mass="41206">MSGDKNSNTNPGSRGLNDNEYYEDLYNDLPKEVVDILMQTHPLMSKDADTEVSRSKRRPSREDIEEVREARMQQVSSEINEIRKAPQQEGDPTRYVSRRTRNNYDPSGEDTNNMTSSGHKMEQDEYDDGIQYVSVVPARKKSKMVEEASQQTFVPAKRKKFRKEENAFEDFTPNGRGRYEELDFAEKAKQENLDSLYDDYDEEEDYRGGVSKLGIILGIIGLILIVFLIFKCVSLSSKLEEAQNQVTANGDLSSKYEKIQLEKMQLEEELADLKGTNPEKNTSSTDNSNTNTPSANNSSTNKPNTTNNSSGNSTNASEYVVQEGDTAWSIAQKVLGNGAQYQKILDANNLKETDTISVGTKLKIPR</sequence>
<dbReference type="CDD" id="cd00118">
    <property type="entry name" value="LysM"/>
    <property type="match status" value="1"/>
</dbReference>
<accession>A0A120MKI8</accession>
<feature type="domain" description="LysM" evidence="3">
    <location>
        <begin position="317"/>
        <end position="364"/>
    </location>
</feature>
<feature type="region of interest" description="Disordered" evidence="1">
    <location>
        <begin position="40"/>
        <end position="121"/>
    </location>
</feature>
<feature type="compositionally biased region" description="Polar residues" evidence="1">
    <location>
        <begin position="1"/>
        <end position="12"/>
    </location>
</feature>
<dbReference type="EMBL" id="FQUA01000001">
    <property type="protein sequence ID" value="SHE34805.1"/>
    <property type="molecule type" value="Genomic_DNA"/>
</dbReference>
<keyword evidence="2" id="KW-0472">Membrane</keyword>
<evidence type="ECO:0000313" key="5">
    <source>
        <dbReference type="EMBL" id="SHE34805.1"/>
    </source>
</evidence>
<name>A0A120MKI8_ANAPI</name>
<protein>
    <submittedName>
        <fullName evidence="5">LysM domain-containing protein</fullName>
    </submittedName>
    <submittedName>
        <fullName evidence="4">LysM domain/BON superfamily protein</fullName>
    </submittedName>
</protein>
<keyword evidence="6" id="KW-1185">Reference proteome</keyword>
<evidence type="ECO:0000313" key="6">
    <source>
        <dbReference type="Proteomes" id="UP000068026"/>
    </source>
</evidence>
<gene>
    <name evidence="4" type="ORF">CPRO_28950</name>
    <name evidence="5" type="ORF">SAMN02745151_00492</name>
</gene>
<dbReference type="PROSITE" id="PS51782">
    <property type="entry name" value="LYSM"/>
    <property type="match status" value="1"/>
</dbReference>
<dbReference type="Proteomes" id="UP000068026">
    <property type="component" value="Chromosome"/>
</dbReference>
<reference evidence="6" key="2">
    <citation type="submission" date="2016-01" db="EMBL/GenBank/DDBJ databases">
        <authorList>
            <person name="Poehlein A."/>
            <person name="Schlien K."/>
            <person name="Gottschalk G."/>
            <person name="Buckel W."/>
            <person name="Daniel R."/>
        </authorList>
    </citation>
    <scope>NUCLEOTIDE SEQUENCE [LARGE SCALE GENOMIC DNA]</scope>
    <source>
        <strain evidence="6">X2</strain>
    </source>
</reference>
<evidence type="ECO:0000256" key="1">
    <source>
        <dbReference type="SAM" id="MobiDB-lite"/>
    </source>
</evidence>
<feature type="compositionally biased region" description="Polar residues" evidence="1">
    <location>
        <begin position="103"/>
        <end position="118"/>
    </location>
</feature>